<dbReference type="Proteomes" id="UP000034680">
    <property type="component" value="Unassembled WGS sequence"/>
</dbReference>
<accession>A0A0G2F659</accession>
<dbReference type="GO" id="GO:1990904">
    <property type="term" value="C:ribonucleoprotein complex"/>
    <property type="evidence" value="ECO:0007669"/>
    <property type="project" value="TreeGrafter"/>
</dbReference>
<feature type="compositionally biased region" description="Basic and acidic residues" evidence="2">
    <location>
        <begin position="475"/>
        <end position="493"/>
    </location>
</feature>
<feature type="compositionally biased region" description="Polar residues" evidence="2">
    <location>
        <begin position="458"/>
        <end position="471"/>
    </location>
</feature>
<dbReference type="GO" id="GO:0008298">
    <property type="term" value="P:intracellular mRNA localization"/>
    <property type="evidence" value="ECO:0007669"/>
    <property type="project" value="TreeGrafter"/>
</dbReference>
<dbReference type="GO" id="GO:0005783">
    <property type="term" value="C:endoplasmic reticulum"/>
    <property type="evidence" value="ECO:0007669"/>
    <property type="project" value="TreeGrafter"/>
</dbReference>
<dbReference type="InterPro" id="IPR039604">
    <property type="entry name" value="Bfr1"/>
</dbReference>
<organism evidence="3 4">
    <name type="scientific">Diaporthe ampelina</name>
    <dbReference type="NCBI Taxonomy" id="1214573"/>
    <lineage>
        <taxon>Eukaryota</taxon>
        <taxon>Fungi</taxon>
        <taxon>Dikarya</taxon>
        <taxon>Ascomycota</taxon>
        <taxon>Pezizomycotina</taxon>
        <taxon>Sordariomycetes</taxon>
        <taxon>Sordariomycetidae</taxon>
        <taxon>Diaporthales</taxon>
        <taxon>Diaporthaceae</taxon>
        <taxon>Diaporthe</taxon>
    </lineage>
</organism>
<keyword evidence="1" id="KW-0175">Coiled coil</keyword>
<comment type="caution">
    <text evidence="3">The sequence shown here is derived from an EMBL/GenBank/DDBJ whole genome shotgun (WGS) entry which is preliminary data.</text>
</comment>
<dbReference type="PANTHER" id="PTHR31027">
    <property type="entry name" value="NUCLEAR SEGREGATION PROTEIN BFR1"/>
    <property type="match status" value="1"/>
</dbReference>
<dbReference type="PANTHER" id="PTHR31027:SF2">
    <property type="entry name" value="LEBERCILIN DOMAIN-CONTAINING PROTEIN"/>
    <property type="match status" value="1"/>
</dbReference>
<dbReference type="EMBL" id="LCUC01000648">
    <property type="protein sequence ID" value="KKY29704.1"/>
    <property type="molecule type" value="Genomic_DNA"/>
</dbReference>
<dbReference type="STRING" id="1214573.A0A0G2F659"/>
<evidence type="ECO:0000313" key="4">
    <source>
        <dbReference type="Proteomes" id="UP000034680"/>
    </source>
</evidence>
<feature type="compositionally biased region" description="Basic residues" evidence="2">
    <location>
        <begin position="368"/>
        <end position="377"/>
    </location>
</feature>
<sequence length="493" mass="55807">MADTAAAPAPAPTRPTKPDEALFKENLAKAEKEHTQVMTQYNAIKQKIELASPNKNSENPTAKRRSELLDQLKEIRSKQGAGKNSRTAKLDEVKRLDEQLKSKTKELNANKTILENVCAEEKLKLENVDTGEKLDEAVRKLRAKIESGTLKLVDERDTVENINKLNRLRKQFDKQQKPIDELRAKIKEIKDGMNNPEAKELSEKYTKLQTELDAIKAEQDEAYKSLSSLRDERTKLQAQQREKFDKIKKMKDEYYQQRKAFQNYEREQKQKAWDRSRAERERIEKERKLERAQKMLAEASDPAYLDEIRRANSLLQYFDPSFVAEKAPLQPTTNLQAQAERKVDGADIKGVKVLSKKDRDEDLFPAQKKGKKGKKHNATAAKSTFNCPPSVLEDCSYMGIDPPMSAEEVPGVIEKVKAKLDHWKADQAAQTQKNVEKAKKEIEKIEAEEAKEKDGKKSSSGTATPNGNGAASNGEKSDDKVEDVTKEEAVAAA</sequence>
<feature type="region of interest" description="Disordered" evidence="2">
    <location>
        <begin position="359"/>
        <end position="386"/>
    </location>
</feature>
<evidence type="ECO:0000256" key="2">
    <source>
        <dbReference type="SAM" id="MobiDB-lite"/>
    </source>
</evidence>
<gene>
    <name evidence="3" type="ORF">UCDDA912_g10377</name>
</gene>
<feature type="compositionally biased region" description="Basic and acidic residues" evidence="2">
    <location>
        <begin position="434"/>
        <end position="457"/>
    </location>
</feature>
<reference evidence="3 4" key="2">
    <citation type="submission" date="2015-05" db="EMBL/GenBank/DDBJ databases">
        <authorList>
            <person name="Morales-Cruz A."/>
            <person name="Amrine K.C."/>
            <person name="Cantu D."/>
        </authorList>
    </citation>
    <scope>NUCLEOTIDE SEQUENCE [LARGE SCALE GENOMIC DNA]</scope>
    <source>
        <strain evidence="3">DA912</strain>
    </source>
</reference>
<evidence type="ECO:0000313" key="3">
    <source>
        <dbReference type="EMBL" id="KKY29704.1"/>
    </source>
</evidence>
<feature type="region of interest" description="Disordered" evidence="2">
    <location>
        <begin position="1"/>
        <end position="20"/>
    </location>
</feature>
<name>A0A0G2F659_9PEZI</name>
<evidence type="ECO:0000256" key="1">
    <source>
        <dbReference type="SAM" id="Coils"/>
    </source>
</evidence>
<dbReference type="AlphaFoldDB" id="A0A0G2F659"/>
<protein>
    <submittedName>
        <fullName evidence="3">Putative nuclear segregation protein</fullName>
    </submittedName>
</protein>
<dbReference type="GO" id="GO:0042175">
    <property type="term" value="C:nuclear outer membrane-endoplasmic reticulum membrane network"/>
    <property type="evidence" value="ECO:0007669"/>
    <property type="project" value="TreeGrafter"/>
</dbReference>
<reference evidence="3 4" key="1">
    <citation type="submission" date="2015-05" db="EMBL/GenBank/DDBJ databases">
        <title>Distinctive expansion of gene families associated with plant cell wall degradation and secondary metabolism in the genomes of grapevine trunk pathogens.</title>
        <authorList>
            <person name="Lawrence D.P."/>
            <person name="Travadon R."/>
            <person name="Rolshausen P.E."/>
            <person name="Baumgartner K."/>
        </authorList>
    </citation>
    <scope>NUCLEOTIDE SEQUENCE [LARGE SCALE GENOMIC DNA]</scope>
    <source>
        <strain evidence="3">DA912</strain>
    </source>
</reference>
<proteinExistence type="predicted"/>
<feature type="coiled-coil region" evidence="1">
    <location>
        <begin position="165"/>
        <end position="298"/>
    </location>
</feature>
<keyword evidence="4" id="KW-1185">Reference proteome</keyword>
<dbReference type="OrthoDB" id="2195113at2759"/>
<dbReference type="GO" id="GO:0003729">
    <property type="term" value="F:mRNA binding"/>
    <property type="evidence" value="ECO:0007669"/>
    <property type="project" value="TreeGrafter"/>
</dbReference>
<feature type="region of interest" description="Disordered" evidence="2">
    <location>
        <begin position="424"/>
        <end position="493"/>
    </location>
</feature>